<evidence type="ECO:0000313" key="3">
    <source>
        <dbReference type="Proteomes" id="UP000320390"/>
    </source>
</evidence>
<sequence>MPRLIDQNHCPHCGIKLEAPLPRVCPECAGSLQQRYLKAGCLSSGPAIFLAGLAYLAWQIAA</sequence>
<evidence type="ECO:0000313" key="2">
    <source>
        <dbReference type="EMBL" id="QDV08678.1"/>
    </source>
</evidence>
<name>A0A518EX70_9BACT</name>
<feature type="transmembrane region" description="Helical" evidence="1">
    <location>
        <begin position="41"/>
        <end position="61"/>
    </location>
</feature>
<dbReference type="Proteomes" id="UP000320390">
    <property type="component" value="Chromosome"/>
</dbReference>
<evidence type="ECO:0000256" key="1">
    <source>
        <dbReference type="SAM" id="Phobius"/>
    </source>
</evidence>
<accession>A0A518EX70</accession>
<keyword evidence="1" id="KW-1133">Transmembrane helix</keyword>
<proteinExistence type="predicted"/>
<keyword evidence="1" id="KW-0812">Transmembrane</keyword>
<reference evidence="2 3" key="1">
    <citation type="submission" date="2019-02" db="EMBL/GenBank/DDBJ databases">
        <title>Deep-cultivation of Planctomycetes and their phenomic and genomic characterization uncovers novel biology.</title>
        <authorList>
            <person name="Wiegand S."/>
            <person name="Jogler M."/>
            <person name="Boedeker C."/>
            <person name="Pinto D."/>
            <person name="Vollmers J."/>
            <person name="Rivas-Marin E."/>
            <person name="Kohn T."/>
            <person name="Peeters S.H."/>
            <person name="Heuer A."/>
            <person name="Rast P."/>
            <person name="Oberbeckmann S."/>
            <person name="Bunk B."/>
            <person name="Jeske O."/>
            <person name="Meyerdierks A."/>
            <person name="Storesund J.E."/>
            <person name="Kallscheuer N."/>
            <person name="Luecker S."/>
            <person name="Lage O.M."/>
            <person name="Pohl T."/>
            <person name="Merkel B.J."/>
            <person name="Hornburger P."/>
            <person name="Mueller R.-W."/>
            <person name="Bruemmer F."/>
            <person name="Labrenz M."/>
            <person name="Spormann A.M."/>
            <person name="Op den Camp H."/>
            <person name="Overmann J."/>
            <person name="Amann R."/>
            <person name="Jetten M.S.M."/>
            <person name="Mascher T."/>
            <person name="Medema M.H."/>
            <person name="Devos D.P."/>
            <person name="Kaster A.-K."/>
            <person name="Ovreas L."/>
            <person name="Rohde M."/>
            <person name="Galperin M.Y."/>
            <person name="Jogler C."/>
        </authorList>
    </citation>
    <scope>NUCLEOTIDE SEQUENCE [LARGE SCALE GENOMIC DNA]</scope>
    <source>
        <strain evidence="2 3">Poly30</strain>
    </source>
</reference>
<protein>
    <submittedName>
        <fullName evidence="2">Uncharacterized protein</fullName>
    </submittedName>
</protein>
<organism evidence="2 3">
    <name type="scientific">Saltatorellus ferox</name>
    <dbReference type="NCBI Taxonomy" id="2528018"/>
    <lineage>
        <taxon>Bacteria</taxon>
        <taxon>Pseudomonadati</taxon>
        <taxon>Planctomycetota</taxon>
        <taxon>Planctomycetia</taxon>
        <taxon>Planctomycetia incertae sedis</taxon>
        <taxon>Saltatorellus</taxon>
    </lineage>
</organism>
<gene>
    <name evidence="2" type="ORF">Poly30_42310</name>
</gene>
<dbReference type="AlphaFoldDB" id="A0A518EX70"/>
<dbReference type="EMBL" id="CP036434">
    <property type="protein sequence ID" value="QDV08678.1"/>
    <property type="molecule type" value="Genomic_DNA"/>
</dbReference>
<keyword evidence="3" id="KW-1185">Reference proteome</keyword>
<keyword evidence="1" id="KW-0472">Membrane</keyword>
<dbReference type="OrthoDB" id="9813321at2"/>
<dbReference type="RefSeq" id="WP_145201774.1">
    <property type="nucleotide sequence ID" value="NZ_CP036434.1"/>
</dbReference>